<accession>A0A227NIQ9</accession>
<dbReference type="Gene3D" id="1.10.340.30">
    <property type="entry name" value="Hypothetical protein, domain 2"/>
    <property type="match status" value="1"/>
</dbReference>
<comment type="catalytic activity">
    <reaction evidence="1">
        <text>Hydrolysis of alkylated DNA, releasing 3-methyladenine, 3-methylguanine, 7-methylguanine and 7-methyladenine.</text>
        <dbReference type="EC" id="3.2.2.21"/>
    </reaction>
</comment>
<evidence type="ECO:0000256" key="2">
    <source>
        <dbReference type="ARBA" id="ARBA00010817"/>
    </source>
</evidence>
<dbReference type="GO" id="GO:0008725">
    <property type="term" value="F:DNA-3-methyladenine glycosylase activity"/>
    <property type="evidence" value="ECO:0007669"/>
    <property type="project" value="TreeGrafter"/>
</dbReference>
<dbReference type="InterPro" id="IPR011257">
    <property type="entry name" value="DNA_glycosylase"/>
</dbReference>
<keyword evidence="5" id="KW-0378">Hydrolase</keyword>
<feature type="domain" description="HhH-GPD" evidence="7">
    <location>
        <begin position="132"/>
        <end position="297"/>
    </location>
</feature>
<dbReference type="SUPFAM" id="SSF48150">
    <property type="entry name" value="DNA-glycosylase"/>
    <property type="match status" value="1"/>
</dbReference>
<dbReference type="PANTHER" id="PTHR43003">
    <property type="entry name" value="DNA-3-METHYLADENINE GLYCOSYLASE"/>
    <property type="match status" value="1"/>
</dbReference>
<dbReference type="InterPro" id="IPR003265">
    <property type="entry name" value="HhH-GPD_domain"/>
</dbReference>
<dbReference type="FunFam" id="1.10.340.30:FF:000004">
    <property type="entry name" value="DNA-3-methyladenine glycosylase II"/>
    <property type="match status" value="1"/>
</dbReference>
<dbReference type="GO" id="GO:0006289">
    <property type="term" value="P:nucleotide-excision repair"/>
    <property type="evidence" value="ECO:0007669"/>
    <property type="project" value="InterPro"/>
</dbReference>
<sequence length="301" mass="35159">MENKKIEIPVTGLFSKQECLWFLSRDFDDCIYKIYNDRVRRGFRSGDKIMVVDIHPTPEKLILEWLTGSPSDEEIITVVEFVSDWFDLNTDLTQFYKAIIADKRISYMADEYSGLRFIGMPDFFEALAWCIIGQQINLSFAYKVKRKLVERYGEFTVYEGQKYYAFPATEILAHANISDLRELQFSEKKAQYLIAIAQLFLNGKLSKKIVQDLPDLESRIKFLTGIRGIGQWTANYALMKSMKEPACVPHGDVGILKALINHRVIRSKEDKHSIDRFFESFMGWQSYVVFYLWRTLSKPQE</sequence>
<dbReference type="GO" id="GO:0043916">
    <property type="term" value="F:DNA-7-methylguanine glycosylase activity"/>
    <property type="evidence" value="ECO:0007669"/>
    <property type="project" value="TreeGrafter"/>
</dbReference>
<dbReference type="InterPro" id="IPR012904">
    <property type="entry name" value="OGG_N"/>
</dbReference>
<dbReference type="AlphaFoldDB" id="A0A227NIQ9"/>
<dbReference type="GO" id="GO:0032993">
    <property type="term" value="C:protein-DNA complex"/>
    <property type="evidence" value="ECO:0007669"/>
    <property type="project" value="TreeGrafter"/>
</dbReference>
<dbReference type="RefSeq" id="WP_089481909.1">
    <property type="nucleotide sequence ID" value="NZ_MUGS01000077.1"/>
</dbReference>
<evidence type="ECO:0000256" key="6">
    <source>
        <dbReference type="ARBA" id="ARBA00023204"/>
    </source>
</evidence>
<dbReference type="SMART" id="SM00478">
    <property type="entry name" value="ENDO3c"/>
    <property type="match status" value="1"/>
</dbReference>
<keyword evidence="9" id="KW-1185">Reference proteome</keyword>
<dbReference type="EMBL" id="MUGS01000077">
    <property type="protein sequence ID" value="OXE97146.1"/>
    <property type="molecule type" value="Genomic_DNA"/>
</dbReference>
<dbReference type="GO" id="GO:0008534">
    <property type="term" value="F:oxidized purine nucleobase lesion DNA N-glycosylase activity"/>
    <property type="evidence" value="ECO:0007669"/>
    <property type="project" value="InterPro"/>
</dbReference>
<dbReference type="Gene3D" id="3.30.310.20">
    <property type="entry name" value="DNA-3-methyladenine glycosylase AlkA, N-terminal domain"/>
    <property type="match status" value="1"/>
</dbReference>
<reference evidence="8 9" key="1">
    <citation type="submission" date="2016-11" db="EMBL/GenBank/DDBJ databases">
        <title>Whole genomes of Flavobacteriaceae.</title>
        <authorList>
            <person name="Stine C."/>
            <person name="Li C."/>
            <person name="Tadesse D."/>
        </authorList>
    </citation>
    <scope>NUCLEOTIDE SEQUENCE [LARGE SCALE GENOMIC DNA]</scope>
    <source>
        <strain evidence="8 9">DSM 24704</strain>
    </source>
</reference>
<protein>
    <recommendedName>
        <fullName evidence="3">DNA-3-methyladenine glycosylase II</fullName>
        <ecNumber evidence="3">3.2.2.21</ecNumber>
    </recommendedName>
</protein>
<evidence type="ECO:0000256" key="3">
    <source>
        <dbReference type="ARBA" id="ARBA00012000"/>
    </source>
</evidence>
<dbReference type="GO" id="GO:0006307">
    <property type="term" value="P:DNA alkylation repair"/>
    <property type="evidence" value="ECO:0007669"/>
    <property type="project" value="TreeGrafter"/>
</dbReference>
<dbReference type="PANTHER" id="PTHR43003:SF12">
    <property type="entry name" value="DNA-3-METHYLADENINE GLYCOSYLASE"/>
    <property type="match status" value="1"/>
</dbReference>
<comment type="caution">
    <text evidence="8">The sequence shown here is derived from an EMBL/GenBank/DDBJ whole genome shotgun (WGS) entry which is preliminary data.</text>
</comment>
<dbReference type="Proteomes" id="UP000214684">
    <property type="component" value="Unassembled WGS sequence"/>
</dbReference>
<dbReference type="GO" id="GO:0032131">
    <property type="term" value="F:alkylated DNA binding"/>
    <property type="evidence" value="ECO:0007669"/>
    <property type="project" value="TreeGrafter"/>
</dbReference>
<keyword evidence="4" id="KW-0227">DNA damage</keyword>
<evidence type="ECO:0000313" key="9">
    <source>
        <dbReference type="Proteomes" id="UP000214684"/>
    </source>
</evidence>
<evidence type="ECO:0000256" key="4">
    <source>
        <dbReference type="ARBA" id="ARBA00022763"/>
    </source>
</evidence>
<proteinExistence type="inferred from homology"/>
<dbReference type="GO" id="GO:0005737">
    <property type="term" value="C:cytoplasm"/>
    <property type="evidence" value="ECO:0007669"/>
    <property type="project" value="TreeGrafter"/>
</dbReference>
<evidence type="ECO:0000256" key="5">
    <source>
        <dbReference type="ARBA" id="ARBA00022801"/>
    </source>
</evidence>
<dbReference type="Pfam" id="PF07934">
    <property type="entry name" value="OGG_N"/>
    <property type="match status" value="1"/>
</dbReference>
<dbReference type="CDD" id="cd00056">
    <property type="entry name" value="ENDO3c"/>
    <property type="match status" value="1"/>
</dbReference>
<evidence type="ECO:0000259" key="7">
    <source>
        <dbReference type="SMART" id="SM00478"/>
    </source>
</evidence>
<keyword evidence="6" id="KW-0234">DNA repair</keyword>
<evidence type="ECO:0000256" key="1">
    <source>
        <dbReference type="ARBA" id="ARBA00000086"/>
    </source>
</evidence>
<gene>
    <name evidence="8" type="ORF">B0A64_23535</name>
</gene>
<name>A0A227NIQ9_9FLAO</name>
<evidence type="ECO:0000313" key="8">
    <source>
        <dbReference type="EMBL" id="OXE97146.1"/>
    </source>
</evidence>
<dbReference type="GO" id="GO:0006285">
    <property type="term" value="P:base-excision repair, AP site formation"/>
    <property type="evidence" value="ECO:0007669"/>
    <property type="project" value="TreeGrafter"/>
</dbReference>
<dbReference type="InterPro" id="IPR051912">
    <property type="entry name" value="Alkylbase_DNA_Glycosylase/TA"/>
</dbReference>
<organism evidence="8 9">
    <name type="scientific">Flavobacterium araucananum</name>
    <dbReference type="NCBI Taxonomy" id="946678"/>
    <lineage>
        <taxon>Bacteria</taxon>
        <taxon>Pseudomonadati</taxon>
        <taxon>Bacteroidota</taxon>
        <taxon>Flavobacteriia</taxon>
        <taxon>Flavobacteriales</taxon>
        <taxon>Flavobacteriaceae</taxon>
        <taxon>Flavobacterium</taxon>
    </lineage>
</organism>
<comment type="similarity">
    <text evidence="2">Belongs to the alkylbase DNA glycosidase AlkA family.</text>
</comment>
<dbReference type="InterPro" id="IPR037046">
    <property type="entry name" value="AlkA_N_sf"/>
</dbReference>
<dbReference type="Pfam" id="PF00730">
    <property type="entry name" value="HhH-GPD"/>
    <property type="match status" value="1"/>
</dbReference>
<dbReference type="OrthoDB" id="9785929at2"/>
<dbReference type="EC" id="3.2.2.21" evidence="3"/>